<keyword evidence="4" id="KW-1185">Reference proteome</keyword>
<feature type="transmembrane region" description="Helical" evidence="1">
    <location>
        <begin position="78"/>
        <end position="103"/>
    </location>
</feature>
<dbReference type="VEuPathDB" id="VectorBase:ASIC005870"/>
<dbReference type="EnsemblMetazoa" id="ASIC005870-RA">
    <property type="protein sequence ID" value="ASIC005870-PA"/>
    <property type="gene ID" value="ASIC005870"/>
</dbReference>
<evidence type="ECO:0000313" key="4">
    <source>
        <dbReference type="Proteomes" id="UP000030765"/>
    </source>
</evidence>
<keyword evidence="1" id="KW-0812">Transmembrane</keyword>
<dbReference type="EMBL" id="KE524948">
    <property type="protein sequence ID" value="KFB38468.1"/>
    <property type="molecule type" value="Genomic_DNA"/>
</dbReference>
<dbReference type="AlphaFoldDB" id="A0A084VKH4"/>
<proteinExistence type="predicted"/>
<organism evidence="2">
    <name type="scientific">Anopheles sinensis</name>
    <name type="common">Mosquito</name>
    <dbReference type="NCBI Taxonomy" id="74873"/>
    <lineage>
        <taxon>Eukaryota</taxon>
        <taxon>Metazoa</taxon>
        <taxon>Ecdysozoa</taxon>
        <taxon>Arthropoda</taxon>
        <taxon>Hexapoda</taxon>
        <taxon>Insecta</taxon>
        <taxon>Pterygota</taxon>
        <taxon>Neoptera</taxon>
        <taxon>Endopterygota</taxon>
        <taxon>Diptera</taxon>
        <taxon>Nematocera</taxon>
        <taxon>Culicoidea</taxon>
        <taxon>Culicidae</taxon>
        <taxon>Anophelinae</taxon>
        <taxon>Anopheles</taxon>
    </lineage>
</organism>
<reference evidence="2 4" key="1">
    <citation type="journal article" date="2014" name="BMC Genomics">
        <title>Genome sequence of Anopheles sinensis provides insight into genetics basis of mosquito competence for malaria parasites.</title>
        <authorList>
            <person name="Zhou D."/>
            <person name="Zhang D."/>
            <person name="Ding G."/>
            <person name="Shi L."/>
            <person name="Hou Q."/>
            <person name="Ye Y."/>
            <person name="Xu Y."/>
            <person name="Zhou H."/>
            <person name="Xiong C."/>
            <person name="Li S."/>
            <person name="Yu J."/>
            <person name="Hong S."/>
            <person name="Yu X."/>
            <person name="Zou P."/>
            <person name="Chen C."/>
            <person name="Chang X."/>
            <person name="Wang W."/>
            <person name="Lv Y."/>
            <person name="Sun Y."/>
            <person name="Ma L."/>
            <person name="Shen B."/>
            <person name="Zhu C."/>
        </authorList>
    </citation>
    <scope>NUCLEOTIDE SEQUENCE [LARGE SCALE GENOMIC DNA]</scope>
</reference>
<name>A0A084VKH4_ANOSI</name>
<keyword evidence="1" id="KW-0472">Membrane</keyword>
<keyword evidence="1" id="KW-1133">Transmembrane helix</keyword>
<evidence type="ECO:0000313" key="3">
    <source>
        <dbReference type="EnsemblMetazoa" id="ASIC005870-PA"/>
    </source>
</evidence>
<protein>
    <submittedName>
        <fullName evidence="2 3">Per-hexamer repeat protein 5, putative</fullName>
    </submittedName>
</protein>
<dbReference type="EMBL" id="ATLV01014224">
    <property type="status" value="NOT_ANNOTATED_CDS"/>
    <property type="molecule type" value="Genomic_DNA"/>
</dbReference>
<evidence type="ECO:0000313" key="2">
    <source>
        <dbReference type="EMBL" id="KFB38468.1"/>
    </source>
</evidence>
<reference evidence="3" key="2">
    <citation type="submission" date="2020-05" db="UniProtKB">
        <authorList>
            <consortium name="EnsemblMetazoa"/>
        </authorList>
    </citation>
    <scope>IDENTIFICATION</scope>
</reference>
<dbReference type="Proteomes" id="UP000030765">
    <property type="component" value="Unassembled WGS sequence"/>
</dbReference>
<evidence type="ECO:0000256" key="1">
    <source>
        <dbReference type="SAM" id="Phobius"/>
    </source>
</evidence>
<accession>A0A084VKH4</accession>
<sequence length="161" mass="17832">MLKAPLLGVLEDPEEGIQRFGFSYGSLSMTVANAANRNEAPHRDPPSALPLLEHKRTAQLHENRDCTRRRRRRRPADVARMVVAPTVLIICSLFIMLFIFALVSTCLHFNPTQPRWSLGSIRTGINPGGCRCSMLGMQSCGDSAKPWHHQPSWGTGSKPAS</sequence>
<gene>
    <name evidence="2" type="ORF">ZHAS_00005870</name>
</gene>